<dbReference type="Proteomes" id="UP000585258">
    <property type="component" value="Unassembled WGS sequence"/>
</dbReference>
<dbReference type="EMBL" id="JACKWY010000025">
    <property type="protein sequence ID" value="MBB6716851.1"/>
    <property type="molecule type" value="Genomic_DNA"/>
</dbReference>
<reference evidence="2 3" key="1">
    <citation type="submission" date="2020-08" db="EMBL/GenBank/DDBJ databases">
        <title>Clostridia isolated from Swiss meat.</title>
        <authorList>
            <person name="Wambui J."/>
            <person name="Stevens M.J.A."/>
            <person name="Stephan R."/>
        </authorList>
    </citation>
    <scope>NUCLEOTIDE SEQUENCE [LARGE SCALE GENOMIC DNA]</scope>
    <source>
        <strain evidence="2 3">CM001</strain>
    </source>
</reference>
<dbReference type="Gene3D" id="3.90.950.20">
    <property type="entry name" value="CinA-like"/>
    <property type="match status" value="1"/>
</dbReference>
<dbReference type="GO" id="GO:0016787">
    <property type="term" value="F:hydrolase activity"/>
    <property type="evidence" value="ECO:0007669"/>
    <property type="project" value="UniProtKB-KW"/>
</dbReference>
<dbReference type="NCBIfam" id="TIGR00199">
    <property type="entry name" value="PncC_domain"/>
    <property type="match status" value="1"/>
</dbReference>
<gene>
    <name evidence="2" type="ORF">H7E68_19420</name>
</gene>
<protein>
    <submittedName>
        <fullName evidence="2">Nicotinamide-nucleotide amidohydrolase family protein</fullName>
    </submittedName>
</protein>
<feature type="domain" description="CinA C-terminal" evidence="1">
    <location>
        <begin position="17"/>
        <end position="168"/>
    </location>
</feature>
<keyword evidence="2" id="KW-0378">Hydrolase</keyword>
<dbReference type="Pfam" id="PF02464">
    <property type="entry name" value="CinA"/>
    <property type="match status" value="1"/>
</dbReference>
<evidence type="ECO:0000313" key="3">
    <source>
        <dbReference type="Proteomes" id="UP000585258"/>
    </source>
</evidence>
<proteinExistence type="predicted"/>
<dbReference type="InterPro" id="IPR008136">
    <property type="entry name" value="CinA_C"/>
</dbReference>
<evidence type="ECO:0000313" key="2">
    <source>
        <dbReference type="EMBL" id="MBB6716851.1"/>
    </source>
</evidence>
<comment type="caution">
    <text evidence="2">The sequence shown here is derived from an EMBL/GenBank/DDBJ whole genome shotgun (WGS) entry which is preliminary data.</text>
</comment>
<accession>A0A7X0VUS3</accession>
<dbReference type="AlphaFoldDB" id="A0A7X0VUS3"/>
<name>A0A7X0VUS3_9CLOT</name>
<evidence type="ECO:0000259" key="1">
    <source>
        <dbReference type="Pfam" id="PF02464"/>
    </source>
</evidence>
<organism evidence="2 3">
    <name type="scientific">Clostridium gasigenes</name>
    <dbReference type="NCBI Taxonomy" id="94869"/>
    <lineage>
        <taxon>Bacteria</taxon>
        <taxon>Bacillati</taxon>
        <taxon>Bacillota</taxon>
        <taxon>Clostridia</taxon>
        <taxon>Eubacteriales</taxon>
        <taxon>Clostridiaceae</taxon>
        <taxon>Clostridium</taxon>
    </lineage>
</organism>
<sequence length="173" mass="18659">MTNEKLKFTKADKNNNSIEFVVAKILCNNGLTVSTAESCTGGLVASKLISYPGISEVFKEGAVTYSNEAKIKRLGVSELTLENFGAVSYETAMEMVQGIAREADTDVSIATTGIAGPGGGSVEKPVGLVYIGIKVKDKTIVKKFEFNGSREEVRNKATFSALEMLEKELEMFK</sequence>
<dbReference type="SUPFAM" id="SSF142433">
    <property type="entry name" value="CinA-like"/>
    <property type="match status" value="1"/>
</dbReference>
<dbReference type="InterPro" id="IPR036653">
    <property type="entry name" value="CinA-like_C"/>
</dbReference>